<evidence type="ECO:0000313" key="3">
    <source>
        <dbReference type="Proteomes" id="UP001281410"/>
    </source>
</evidence>
<protein>
    <recommendedName>
        <fullName evidence="1">RNase H type-1 domain-containing protein</fullName>
    </recommendedName>
</protein>
<proteinExistence type="predicted"/>
<reference evidence="2" key="1">
    <citation type="journal article" date="2023" name="Plant J.">
        <title>Genome sequences and population genomics provide insights into the demographic history, inbreeding, and mutation load of two 'living fossil' tree species of Dipteronia.</title>
        <authorList>
            <person name="Feng Y."/>
            <person name="Comes H.P."/>
            <person name="Chen J."/>
            <person name="Zhu S."/>
            <person name="Lu R."/>
            <person name="Zhang X."/>
            <person name="Li P."/>
            <person name="Qiu J."/>
            <person name="Olsen K.M."/>
            <person name="Qiu Y."/>
        </authorList>
    </citation>
    <scope>NUCLEOTIDE SEQUENCE</scope>
    <source>
        <strain evidence="2">NBL</strain>
    </source>
</reference>
<feature type="domain" description="RNase H type-1" evidence="1">
    <location>
        <begin position="15"/>
        <end position="94"/>
    </location>
</feature>
<dbReference type="InterPro" id="IPR002156">
    <property type="entry name" value="RNaseH_domain"/>
</dbReference>
<comment type="caution">
    <text evidence="2">The sequence shown here is derived from an EMBL/GenBank/DDBJ whole genome shotgun (WGS) entry which is preliminary data.</text>
</comment>
<accession>A0AAE0AA53</accession>
<dbReference type="CDD" id="cd06222">
    <property type="entry name" value="RNase_H_like"/>
    <property type="match status" value="1"/>
</dbReference>
<dbReference type="Gene3D" id="3.30.420.10">
    <property type="entry name" value="Ribonuclease H-like superfamily/Ribonuclease H"/>
    <property type="match status" value="1"/>
</dbReference>
<evidence type="ECO:0000313" key="2">
    <source>
        <dbReference type="EMBL" id="KAK3206238.1"/>
    </source>
</evidence>
<gene>
    <name evidence="2" type="ORF">Dsin_020284</name>
</gene>
<sequence>MAATAHRDVANYTPKAEALVILKGITFAIESGLLPVVIKSDMLEVVNNINLGNNFSLDVGSILLDIRDLLQSYASCCVVYVSRKANVVAHNLSKINLSIEEDCHWIETDSPYMERFVRNDCPV</sequence>
<dbReference type="Pfam" id="PF13456">
    <property type="entry name" value="RVT_3"/>
    <property type="match status" value="1"/>
</dbReference>
<dbReference type="PANTHER" id="PTHR47074:SF11">
    <property type="entry name" value="REVERSE TRANSCRIPTASE-LIKE PROTEIN"/>
    <property type="match status" value="1"/>
</dbReference>
<evidence type="ECO:0000259" key="1">
    <source>
        <dbReference type="Pfam" id="PF13456"/>
    </source>
</evidence>
<dbReference type="Proteomes" id="UP001281410">
    <property type="component" value="Unassembled WGS sequence"/>
</dbReference>
<organism evidence="2 3">
    <name type="scientific">Dipteronia sinensis</name>
    <dbReference type="NCBI Taxonomy" id="43782"/>
    <lineage>
        <taxon>Eukaryota</taxon>
        <taxon>Viridiplantae</taxon>
        <taxon>Streptophyta</taxon>
        <taxon>Embryophyta</taxon>
        <taxon>Tracheophyta</taxon>
        <taxon>Spermatophyta</taxon>
        <taxon>Magnoliopsida</taxon>
        <taxon>eudicotyledons</taxon>
        <taxon>Gunneridae</taxon>
        <taxon>Pentapetalae</taxon>
        <taxon>rosids</taxon>
        <taxon>malvids</taxon>
        <taxon>Sapindales</taxon>
        <taxon>Sapindaceae</taxon>
        <taxon>Hippocastanoideae</taxon>
        <taxon>Acereae</taxon>
        <taxon>Dipteronia</taxon>
    </lineage>
</organism>
<dbReference type="EMBL" id="JANJYJ010000006">
    <property type="protein sequence ID" value="KAK3206238.1"/>
    <property type="molecule type" value="Genomic_DNA"/>
</dbReference>
<name>A0AAE0AA53_9ROSI</name>
<dbReference type="AlphaFoldDB" id="A0AAE0AA53"/>
<dbReference type="InterPro" id="IPR052929">
    <property type="entry name" value="RNase_H-like_EbsB-rel"/>
</dbReference>
<keyword evidence="3" id="KW-1185">Reference proteome</keyword>
<dbReference type="PANTHER" id="PTHR47074">
    <property type="entry name" value="BNAC02G40300D PROTEIN"/>
    <property type="match status" value="1"/>
</dbReference>
<dbReference type="GO" id="GO:0004523">
    <property type="term" value="F:RNA-DNA hybrid ribonuclease activity"/>
    <property type="evidence" value="ECO:0007669"/>
    <property type="project" value="InterPro"/>
</dbReference>
<dbReference type="GO" id="GO:0003676">
    <property type="term" value="F:nucleic acid binding"/>
    <property type="evidence" value="ECO:0007669"/>
    <property type="project" value="InterPro"/>
</dbReference>
<dbReference type="InterPro" id="IPR036397">
    <property type="entry name" value="RNaseH_sf"/>
</dbReference>
<dbReference type="InterPro" id="IPR044730">
    <property type="entry name" value="RNase_H-like_dom_plant"/>
</dbReference>